<protein>
    <recommendedName>
        <fullName evidence="1">Reverse transcriptase domain-containing protein</fullName>
    </recommendedName>
</protein>
<feature type="non-terminal residue" evidence="2">
    <location>
        <position position="427"/>
    </location>
</feature>
<proteinExistence type="predicted"/>
<feature type="non-terminal residue" evidence="2">
    <location>
        <position position="1"/>
    </location>
</feature>
<dbReference type="AlphaFoldDB" id="A0AAE1ZA52"/>
<dbReference type="CDD" id="cd01650">
    <property type="entry name" value="RT_nLTR_like"/>
    <property type="match status" value="1"/>
</dbReference>
<dbReference type="PROSITE" id="PS50878">
    <property type="entry name" value="RT_POL"/>
    <property type="match status" value="1"/>
</dbReference>
<evidence type="ECO:0000259" key="1">
    <source>
        <dbReference type="PROSITE" id="PS50878"/>
    </source>
</evidence>
<dbReference type="InterPro" id="IPR000477">
    <property type="entry name" value="RT_dom"/>
</dbReference>
<dbReference type="Pfam" id="PF00078">
    <property type="entry name" value="RVT_1"/>
    <property type="match status" value="1"/>
</dbReference>
<name>A0AAE1ZA52_SCHME</name>
<accession>A0AAE1ZA52</accession>
<dbReference type="Proteomes" id="UP001292079">
    <property type="component" value="Unassembled WGS sequence"/>
</dbReference>
<dbReference type="PANTHER" id="PTHR19446">
    <property type="entry name" value="REVERSE TRANSCRIPTASES"/>
    <property type="match status" value="1"/>
</dbReference>
<dbReference type="EMBL" id="JALJAT010000004">
    <property type="protein sequence ID" value="KAK4470008.1"/>
    <property type="molecule type" value="Genomic_DNA"/>
</dbReference>
<dbReference type="InterPro" id="IPR043502">
    <property type="entry name" value="DNA/RNA_pol_sf"/>
</dbReference>
<sequence length="427" mass="48913">GTNMEDNWKEIKGTITSTCQEVLGLKKQHQKEWISVSTLDKIQERRNRKTAINNSRTRAEKAKAQAEYTEVNKQVKRSIRLDKRKFVEDLAMTADKAAREGNMRLLYDTTKKLAGKFNKPERPIKNKSGKPITEVHEQRDRWVEHFQELLNTPAPLNPPVIKAAATDLPISTDPPTGKEIKMAIRQIKSGKSAGPDNIPAEALKTDIEATSKILHILFRKIWEEEQVPADWKEGYFIKIPKKVDLSNCENYRDITLLSVLGKVFNRVLLNRLKDPIDTQLRDQQAGFCKDRSCTDLIATLRFIVEQSIEWNSPLYINFLDYEKAFDSVDRRILWSLLRQYGVPEKIVNIIRNSYDGLHCKIVHGGELTDSFEVKTGVRQGCLLSLFLFLLVIDWIMKTATSEGTLGIQWTTSTRLDDLDFADDLALL</sequence>
<reference evidence="2" key="1">
    <citation type="submission" date="2022-04" db="EMBL/GenBank/DDBJ databases">
        <authorList>
            <person name="Xu L."/>
            <person name="Lv Z."/>
        </authorList>
    </citation>
    <scope>NUCLEOTIDE SEQUENCE</scope>
    <source>
        <strain evidence="2">LV_2022a</strain>
    </source>
</reference>
<organism evidence="2 3">
    <name type="scientific">Schistosoma mekongi</name>
    <name type="common">Parasitic worm</name>
    <dbReference type="NCBI Taxonomy" id="38744"/>
    <lineage>
        <taxon>Eukaryota</taxon>
        <taxon>Metazoa</taxon>
        <taxon>Spiralia</taxon>
        <taxon>Lophotrochozoa</taxon>
        <taxon>Platyhelminthes</taxon>
        <taxon>Trematoda</taxon>
        <taxon>Digenea</taxon>
        <taxon>Strigeidida</taxon>
        <taxon>Schistosomatoidea</taxon>
        <taxon>Schistosomatidae</taxon>
        <taxon>Schistosoma</taxon>
    </lineage>
</organism>
<evidence type="ECO:0000313" key="2">
    <source>
        <dbReference type="EMBL" id="KAK4470008.1"/>
    </source>
</evidence>
<comment type="caution">
    <text evidence="2">The sequence shown here is derived from an EMBL/GenBank/DDBJ whole genome shotgun (WGS) entry which is preliminary data.</text>
</comment>
<evidence type="ECO:0000313" key="3">
    <source>
        <dbReference type="Proteomes" id="UP001292079"/>
    </source>
</evidence>
<dbReference type="SUPFAM" id="SSF56672">
    <property type="entry name" value="DNA/RNA polymerases"/>
    <property type="match status" value="1"/>
</dbReference>
<keyword evidence="3" id="KW-1185">Reference proteome</keyword>
<reference evidence="2" key="2">
    <citation type="journal article" date="2023" name="Infect Dis Poverty">
        <title>Chromosome-scale genome of the human blood fluke Schistosoma mekongi and its implications for public health.</title>
        <authorList>
            <person name="Zhou M."/>
            <person name="Xu L."/>
            <person name="Xu D."/>
            <person name="Chen W."/>
            <person name="Khan J."/>
            <person name="Hu Y."/>
            <person name="Huang H."/>
            <person name="Wei H."/>
            <person name="Zhang Y."/>
            <person name="Chusongsang P."/>
            <person name="Tanasarnprasert K."/>
            <person name="Hu X."/>
            <person name="Limpanont Y."/>
            <person name="Lv Z."/>
        </authorList>
    </citation>
    <scope>NUCLEOTIDE SEQUENCE</scope>
    <source>
        <strain evidence="2">LV_2022a</strain>
    </source>
</reference>
<gene>
    <name evidence="2" type="ORF">MN116_000037</name>
</gene>
<feature type="domain" description="Reverse transcriptase" evidence="1">
    <location>
        <begin position="220"/>
        <end position="427"/>
    </location>
</feature>